<dbReference type="InterPro" id="IPR036291">
    <property type="entry name" value="NAD(P)-bd_dom_sf"/>
</dbReference>
<name>A0ABY1ZR43_9GAMM</name>
<evidence type="ECO:0000256" key="2">
    <source>
        <dbReference type="ARBA" id="ARBA00023002"/>
    </source>
</evidence>
<dbReference type="RefSeq" id="WP_131478180.1">
    <property type="nucleotide sequence ID" value="NZ_SJDL01000001.1"/>
</dbReference>
<dbReference type="EMBL" id="SJDL01000001">
    <property type="protein sequence ID" value="TBW59592.1"/>
    <property type="molecule type" value="Genomic_DNA"/>
</dbReference>
<keyword evidence="2" id="KW-0560">Oxidoreductase</keyword>
<dbReference type="PRINTS" id="PR00081">
    <property type="entry name" value="GDHRDH"/>
</dbReference>
<feature type="domain" description="Ketoreductase" evidence="4">
    <location>
        <begin position="6"/>
        <end position="190"/>
    </location>
</feature>
<dbReference type="Pfam" id="PF00106">
    <property type="entry name" value="adh_short"/>
    <property type="match status" value="1"/>
</dbReference>
<dbReference type="Gene3D" id="3.40.50.720">
    <property type="entry name" value="NAD(P)-binding Rossmann-like Domain"/>
    <property type="match status" value="1"/>
</dbReference>
<keyword evidence="6" id="KW-1185">Reference proteome</keyword>
<dbReference type="SMART" id="SM00822">
    <property type="entry name" value="PKS_KR"/>
    <property type="match status" value="1"/>
</dbReference>
<evidence type="ECO:0000313" key="5">
    <source>
        <dbReference type="EMBL" id="TBW59592.1"/>
    </source>
</evidence>
<evidence type="ECO:0000256" key="3">
    <source>
        <dbReference type="RuleBase" id="RU000363"/>
    </source>
</evidence>
<evidence type="ECO:0000256" key="1">
    <source>
        <dbReference type="ARBA" id="ARBA00006484"/>
    </source>
</evidence>
<dbReference type="PANTHER" id="PTHR43658:SF8">
    <property type="entry name" value="17-BETA-HYDROXYSTEROID DEHYDROGENASE 14-RELATED"/>
    <property type="match status" value="1"/>
</dbReference>
<dbReference type="SUPFAM" id="SSF51735">
    <property type="entry name" value="NAD(P)-binding Rossmann-fold domains"/>
    <property type="match status" value="1"/>
</dbReference>
<comment type="similarity">
    <text evidence="1 3">Belongs to the short-chain dehydrogenases/reductases (SDR) family.</text>
</comment>
<evidence type="ECO:0000259" key="4">
    <source>
        <dbReference type="SMART" id="SM00822"/>
    </source>
</evidence>
<dbReference type="PROSITE" id="PS00061">
    <property type="entry name" value="ADH_SHORT"/>
    <property type="match status" value="1"/>
</dbReference>
<comment type="caution">
    <text evidence="5">The sequence shown here is derived from an EMBL/GenBank/DDBJ whole genome shotgun (WGS) entry which is preliminary data.</text>
</comment>
<sequence length="253" mass="26662">MDIKGTVAVITGGASGLGEATARRLARLGARVAIVDLQSARGQSVAADIGGLAIECDVRDDEATEAAFRQIVEILGAPSILVNCAGIATAEKIIRKGRAATMERFRRVIDTNLFGTFNSLRLAAEAMKDREHNADGERGVIINTASIAAYEGQVGQSAYAASKGAVISLTLPAARELADYGIRVNAIAPGPFTTPMVARLPIEAKANQAASIPFPPRFGYPDEFARLVGQIIENPMLNGETIRLDGALRMTTV</sequence>
<dbReference type="InterPro" id="IPR057326">
    <property type="entry name" value="KR_dom"/>
</dbReference>
<dbReference type="PANTHER" id="PTHR43658">
    <property type="entry name" value="SHORT-CHAIN DEHYDROGENASE/REDUCTASE"/>
    <property type="match status" value="1"/>
</dbReference>
<dbReference type="PRINTS" id="PR00080">
    <property type="entry name" value="SDRFAMILY"/>
</dbReference>
<dbReference type="InterPro" id="IPR020904">
    <property type="entry name" value="Sc_DH/Rdtase_CS"/>
</dbReference>
<reference evidence="5 6" key="1">
    <citation type="submission" date="2019-02" db="EMBL/GenBank/DDBJ databases">
        <title>Marinobacter halodurans sp. nov., a marine bacterium isolated from sea tidal flat.</title>
        <authorList>
            <person name="Yoo Y."/>
            <person name="Lee D.W."/>
            <person name="Kim B.S."/>
            <person name="Kim J.-J."/>
        </authorList>
    </citation>
    <scope>NUCLEOTIDE SEQUENCE [LARGE SCALE GENOMIC DNA]</scope>
    <source>
        <strain evidence="5 6">YJ-S3-2</strain>
    </source>
</reference>
<gene>
    <name evidence="5" type="ORF">EZI54_01160</name>
</gene>
<dbReference type="InterPro" id="IPR002347">
    <property type="entry name" value="SDR_fam"/>
</dbReference>
<dbReference type="Proteomes" id="UP000313645">
    <property type="component" value="Unassembled WGS sequence"/>
</dbReference>
<accession>A0ABY1ZR43</accession>
<organism evidence="5 6">
    <name type="scientific">Marinobacter halodurans</name>
    <dbReference type="NCBI Taxonomy" id="2528979"/>
    <lineage>
        <taxon>Bacteria</taxon>
        <taxon>Pseudomonadati</taxon>
        <taxon>Pseudomonadota</taxon>
        <taxon>Gammaproteobacteria</taxon>
        <taxon>Pseudomonadales</taxon>
        <taxon>Marinobacteraceae</taxon>
        <taxon>Marinobacter</taxon>
    </lineage>
</organism>
<protein>
    <submittedName>
        <fullName evidence="5">SDR family NAD(P)-dependent oxidoreductase</fullName>
    </submittedName>
</protein>
<proteinExistence type="inferred from homology"/>
<evidence type="ECO:0000313" key="6">
    <source>
        <dbReference type="Proteomes" id="UP000313645"/>
    </source>
</evidence>